<dbReference type="Pfam" id="PF11790">
    <property type="entry name" value="Glyco_hydro_cc"/>
    <property type="match status" value="1"/>
</dbReference>
<protein>
    <recommendedName>
        <fullName evidence="2">Asl1-like glycosyl hydrolase catalytic domain-containing protein</fullName>
    </recommendedName>
</protein>
<dbReference type="GO" id="GO:0031012">
    <property type="term" value="C:extracellular matrix"/>
    <property type="evidence" value="ECO:0007669"/>
    <property type="project" value="TreeGrafter"/>
</dbReference>
<dbReference type="PANTHER" id="PTHR46145">
    <property type="entry name" value="HEPARANASE"/>
    <property type="match status" value="1"/>
</dbReference>
<dbReference type="Proteomes" id="UP000184600">
    <property type="component" value="Unassembled WGS sequence"/>
</dbReference>
<evidence type="ECO:0000313" key="4">
    <source>
        <dbReference type="Proteomes" id="UP000184600"/>
    </source>
</evidence>
<dbReference type="EMBL" id="FRFG01000042">
    <property type="protein sequence ID" value="SHO57517.1"/>
    <property type="molecule type" value="Genomic_DNA"/>
</dbReference>
<evidence type="ECO:0000259" key="2">
    <source>
        <dbReference type="Pfam" id="PF11790"/>
    </source>
</evidence>
<dbReference type="RefSeq" id="WP_073584543.1">
    <property type="nucleotide sequence ID" value="NZ_AP024897.1"/>
</dbReference>
<dbReference type="GO" id="GO:0005615">
    <property type="term" value="C:extracellular space"/>
    <property type="evidence" value="ECO:0007669"/>
    <property type="project" value="TreeGrafter"/>
</dbReference>
<dbReference type="SUPFAM" id="SSF51445">
    <property type="entry name" value="(Trans)glycosidases"/>
    <property type="match status" value="1"/>
</dbReference>
<accession>A0A1M7YXV6</accession>
<dbReference type="PANTHER" id="PTHR46145:SF4">
    <property type="entry name" value="HEPARANASE"/>
    <property type="match status" value="1"/>
</dbReference>
<keyword evidence="1" id="KW-0732">Signal</keyword>
<organism evidence="3 4">
    <name type="scientific">Vibrio quintilis</name>
    <dbReference type="NCBI Taxonomy" id="1117707"/>
    <lineage>
        <taxon>Bacteria</taxon>
        <taxon>Pseudomonadati</taxon>
        <taxon>Pseudomonadota</taxon>
        <taxon>Gammaproteobacteria</taxon>
        <taxon>Vibrionales</taxon>
        <taxon>Vibrionaceae</taxon>
        <taxon>Vibrio</taxon>
    </lineage>
</organism>
<feature type="domain" description="Asl1-like glycosyl hydrolase catalytic" evidence="2">
    <location>
        <begin position="126"/>
        <end position="226"/>
    </location>
</feature>
<keyword evidence="4" id="KW-1185">Reference proteome</keyword>
<dbReference type="Gene3D" id="2.60.40.1180">
    <property type="entry name" value="Golgi alpha-mannosidase II"/>
    <property type="match status" value="1"/>
</dbReference>
<gene>
    <name evidence="3" type="ORF">VQ7734_03287</name>
</gene>
<dbReference type="STRING" id="1117707.VQ7734_03287"/>
<dbReference type="AlphaFoldDB" id="A0A1M7YXV6"/>
<evidence type="ECO:0000313" key="3">
    <source>
        <dbReference type="EMBL" id="SHO57517.1"/>
    </source>
</evidence>
<dbReference type="InterPro" id="IPR013780">
    <property type="entry name" value="Glyco_hydro_b"/>
</dbReference>
<feature type="signal peptide" evidence="1">
    <location>
        <begin position="1"/>
        <end position="20"/>
    </location>
</feature>
<name>A0A1M7YXV6_9VIBR</name>
<evidence type="ECO:0000256" key="1">
    <source>
        <dbReference type="SAM" id="SignalP"/>
    </source>
</evidence>
<feature type="chain" id="PRO_5012523147" description="Asl1-like glycosyl hydrolase catalytic domain-containing protein" evidence="1">
    <location>
        <begin position="21"/>
        <end position="445"/>
    </location>
</feature>
<dbReference type="InterPro" id="IPR017853">
    <property type="entry name" value="GH"/>
</dbReference>
<reference evidence="4" key="1">
    <citation type="submission" date="2016-12" db="EMBL/GenBank/DDBJ databases">
        <authorList>
            <person name="Rodrigo-Torres L."/>
            <person name="Arahal R.D."/>
            <person name="Lucena T."/>
        </authorList>
    </citation>
    <scope>NUCLEOTIDE SEQUENCE [LARGE SCALE GENOMIC DNA]</scope>
</reference>
<dbReference type="Gene3D" id="3.20.20.80">
    <property type="entry name" value="Glycosidases"/>
    <property type="match status" value="1"/>
</dbReference>
<sequence length="445" mass="50458">MNKFMIKSLALCTFSCCVAAQTQTTSEDPAFTILRDNPQPVSTHFYGQGYWSWVDQWGGHIYNTEPIVAELNLDTLRMGGINNDNSEPEPFTKTKIDESIAYADAIGAEPLFQLPTLKDWNGNEASVKSAMEIVKYMNGEKNFHVKYFSIGNEPDYYVAGGYKDSSYTPEDTCNLFAKISDAVKAYDPDTVILGPDFAYNNTVNPWLKPFVENCKGKFDVFTMHRYPFHPLLTTKFNVLNDEDAYRYTLRKMRDYLDEHGLQDIPLAITETNVTWDGDPDNVHLAGSPGTFLAALWAADILGVSLEEKLWNLSFWSLSEEWDISFLNVDDLSPKPVYYVLQLFSQHFGDQVLQVENNVDAQGISVYAGEDSASKNVTLAVINKSDEAKTYRWAIKDSNYYTRVFERTFPALSLTFLIQTPTFDKPQAWQYTQAMADKALPPQPLQ</sequence>
<dbReference type="InterPro" id="IPR024655">
    <property type="entry name" value="Asl1_glyco_hydro_catalytic"/>
</dbReference>
<dbReference type="OrthoDB" id="5166947at2"/>
<proteinExistence type="predicted"/>